<evidence type="ECO:0000313" key="3">
    <source>
        <dbReference type="EMBL" id="RSU55061.1"/>
    </source>
</evidence>
<keyword evidence="1" id="KW-0238">DNA-binding</keyword>
<proteinExistence type="predicted"/>
<dbReference type="GO" id="GO:0003700">
    <property type="term" value="F:DNA-binding transcription factor activity"/>
    <property type="evidence" value="ECO:0007669"/>
    <property type="project" value="TreeGrafter"/>
</dbReference>
<organism evidence="3 4">
    <name type="scientific">Sphingobium yanoikuyae</name>
    <name type="common">Sphingomonas yanoikuyae</name>
    <dbReference type="NCBI Taxonomy" id="13690"/>
    <lineage>
        <taxon>Bacteria</taxon>
        <taxon>Pseudomonadati</taxon>
        <taxon>Pseudomonadota</taxon>
        <taxon>Alphaproteobacteria</taxon>
        <taxon>Sphingomonadales</taxon>
        <taxon>Sphingomonadaceae</taxon>
        <taxon>Sphingobium</taxon>
    </lineage>
</organism>
<evidence type="ECO:0000256" key="1">
    <source>
        <dbReference type="ARBA" id="ARBA00023125"/>
    </source>
</evidence>
<evidence type="ECO:0000259" key="2">
    <source>
        <dbReference type="PROSITE" id="PS50943"/>
    </source>
</evidence>
<reference evidence="3 4" key="1">
    <citation type="submission" date="2018-07" db="EMBL/GenBank/DDBJ databases">
        <title>Genomic and Epidemiologic Investigation of an Indolent Hospital Outbreak.</title>
        <authorList>
            <person name="Johnson R.C."/>
            <person name="Deming C."/>
            <person name="Conlan S."/>
            <person name="Zellmer C.J."/>
            <person name="Michelin A.V."/>
            <person name="Lee-Lin S."/>
            <person name="Thomas P.J."/>
            <person name="Park M."/>
            <person name="Weingarten R.A."/>
            <person name="Less J."/>
            <person name="Dekker J.P."/>
            <person name="Frank K.M."/>
            <person name="Musser K.A."/>
            <person name="Mcquiston J.R."/>
            <person name="Henderson D.K."/>
            <person name="Lau A.F."/>
            <person name="Palmore T.N."/>
            <person name="Segre J.A."/>
        </authorList>
    </citation>
    <scope>NUCLEOTIDE SEQUENCE [LARGE SCALE GENOMIC DNA]</scope>
    <source>
        <strain evidence="3 4">SK-NIH.Env6_1116</strain>
    </source>
</reference>
<dbReference type="InterPro" id="IPR010982">
    <property type="entry name" value="Lambda_DNA-bd_dom_sf"/>
</dbReference>
<accession>A0A430BQT5</accession>
<dbReference type="AlphaFoldDB" id="A0A430BQT5"/>
<dbReference type="CDD" id="cd00093">
    <property type="entry name" value="HTH_XRE"/>
    <property type="match status" value="1"/>
</dbReference>
<dbReference type="Gene3D" id="1.10.260.40">
    <property type="entry name" value="lambda repressor-like DNA-binding domains"/>
    <property type="match status" value="1"/>
</dbReference>
<dbReference type="GO" id="GO:0005829">
    <property type="term" value="C:cytosol"/>
    <property type="evidence" value="ECO:0007669"/>
    <property type="project" value="TreeGrafter"/>
</dbReference>
<dbReference type="SUPFAM" id="SSF47413">
    <property type="entry name" value="lambda repressor-like DNA-binding domains"/>
    <property type="match status" value="1"/>
</dbReference>
<dbReference type="PANTHER" id="PTHR46797:SF1">
    <property type="entry name" value="METHYLPHOSPHONATE SYNTHASE"/>
    <property type="match status" value="1"/>
</dbReference>
<feature type="domain" description="HTH cro/C1-type" evidence="2">
    <location>
        <begin position="41"/>
        <end position="95"/>
    </location>
</feature>
<dbReference type="EMBL" id="QRAL01000023">
    <property type="protein sequence ID" value="RSU55061.1"/>
    <property type="molecule type" value="Genomic_DNA"/>
</dbReference>
<dbReference type="PANTHER" id="PTHR46797">
    <property type="entry name" value="HTH-TYPE TRANSCRIPTIONAL REGULATOR"/>
    <property type="match status" value="1"/>
</dbReference>
<dbReference type="SMART" id="SM00530">
    <property type="entry name" value="HTH_XRE"/>
    <property type="match status" value="1"/>
</dbReference>
<gene>
    <name evidence="3" type="ORF">DAH51_18485</name>
</gene>
<dbReference type="GO" id="GO:0003677">
    <property type="term" value="F:DNA binding"/>
    <property type="evidence" value="ECO:0007669"/>
    <property type="project" value="UniProtKB-KW"/>
</dbReference>
<dbReference type="PROSITE" id="PS50943">
    <property type="entry name" value="HTH_CROC1"/>
    <property type="match status" value="1"/>
</dbReference>
<dbReference type="InterPro" id="IPR001387">
    <property type="entry name" value="Cro/C1-type_HTH"/>
</dbReference>
<dbReference type="Proteomes" id="UP000287401">
    <property type="component" value="Unassembled WGS sequence"/>
</dbReference>
<dbReference type="Pfam" id="PF01381">
    <property type="entry name" value="HTH_3"/>
    <property type="match status" value="1"/>
</dbReference>
<comment type="caution">
    <text evidence="3">The sequence shown here is derived from an EMBL/GenBank/DDBJ whole genome shotgun (WGS) entry which is preliminary data.</text>
</comment>
<protein>
    <submittedName>
        <fullName evidence="3">XRE family transcriptional regulator</fullName>
    </submittedName>
</protein>
<sequence>MTDICHDVNITGIYIPWTNPIYVAMEVGMTSQYQTAFADRVRSLRLAAEKSQEDFASMANIDRATFGKLERGLINPSLLTLARIAVALDLSLAQLMEGVEIDAEEIKATPRSARGPKPMGGRG</sequence>
<dbReference type="RefSeq" id="WP_125999283.1">
    <property type="nucleotide sequence ID" value="NZ_QRAL01000023.1"/>
</dbReference>
<name>A0A430BQT5_SPHYA</name>
<dbReference type="InterPro" id="IPR050807">
    <property type="entry name" value="TransReg_Diox_bact_type"/>
</dbReference>
<evidence type="ECO:0000313" key="4">
    <source>
        <dbReference type="Proteomes" id="UP000287401"/>
    </source>
</evidence>